<gene>
    <name evidence="12" type="ORF">QO010_000648</name>
</gene>
<dbReference type="InterPro" id="IPR015424">
    <property type="entry name" value="PyrdxlP-dep_Trfase"/>
</dbReference>
<dbReference type="GO" id="GO:0031071">
    <property type="term" value="F:cysteine desulfurase activity"/>
    <property type="evidence" value="ECO:0007669"/>
    <property type="project" value="UniProtKB-EC"/>
</dbReference>
<keyword evidence="13" id="KW-1185">Reference proteome</keyword>
<dbReference type="RefSeq" id="WP_307345892.1">
    <property type="nucleotide sequence ID" value="NZ_JAUSVS010000001.1"/>
</dbReference>
<evidence type="ECO:0000256" key="7">
    <source>
        <dbReference type="ARBA" id="ARBA00022898"/>
    </source>
</evidence>
<comment type="function">
    <text evidence="2">Catalyzes the removal of elemental sulfur atoms from cysteine to produce alanine. Seems to participate in the biosynthesis of the nitrogenase metalloclusters by providing the inorganic sulfur required for the Fe-S core formation.</text>
</comment>
<comment type="similarity">
    <text evidence="3">Belongs to the class-V pyridoxal-phosphate-dependent aminotransferase family. NifS/IscS subfamily.</text>
</comment>
<comment type="catalytic activity">
    <reaction evidence="10">
        <text>(sulfur carrier)-H + L-cysteine = (sulfur carrier)-SH + L-alanine</text>
        <dbReference type="Rhea" id="RHEA:43892"/>
        <dbReference type="Rhea" id="RHEA-COMP:14737"/>
        <dbReference type="Rhea" id="RHEA-COMP:14739"/>
        <dbReference type="ChEBI" id="CHEBI:29917"/>
        <dbReference type="ChEBI" id="CHEBI:35235"/>
        <dbReference type="ChEBI" id="CHEBI:57972"/>
        <dbReference type="ChEBI" id="CHEBI:64428"/>
        <dbReference type="EC" id="2.8.1.7"/>
    </reaction>
</comment>
<dbReference type="InterPro" id="IPR000192">
    <property type="entry name" value="Aminotrans_V_dom"/>
</dbReference>
<dbReference type="Pfam" id="PF00266">
    <property type="entry name" value="Aminotran_5"/>
    <property type="match status" value="1"/>
</dbReference>
<evidence type="ECO:0000256" key="3">
    <source>
        <dbReference type="ARBA" id="ARBA00006490"/>
    </source>
</evidence>
<keyword evidence="8" id="KW-0408">Iron</keyword>
<organism evidence="12 13">
    <name type="scientific">Caulobacter ginsengisoli</name>
    <dbReference type="NCBI Taxonomy" id="400775"/>
    <lineage>
        <taxon>Bacteria</taxon>
        <taxon>Pseudomonadati</taxon>
        <taxon>Pseudomonadota</taxon>
        <taxon>Alphaproteobacteria</taxon>
        <taxon>Caulobacterales</taxon>
        <taxon>Caulobacteraceae</taxon>
        <taxon>Caulobacter</taxon>
    </lineage>
</organism>
<keyword evidence="5 12" id="KW-0808">Transferase</keyword>
<evidence type="ECO:0000256" key="6">
    <source>
        <dbReference type="ARBA" id="ARBA00022723"/>
    </source>
</evidence>
<comment type="caution">
    <text evidence="12">The sequence shown here is derived from an EMBL/GenBank/DDBJ whole genome shotgun (WGS) entry which is preliminary data.</text>
</comment>
<evidence type="ECO:0000256" key="2">
    <source>
        <dbReference type="ARBA" id="ARBA00003120"/>
    </source>
</evidence>
<comment type="cofactor">
    <cofactor evidence="1">
        <name>pyridoxal 5'-phosphate</name>
        <dbReference type="ChEBI" id="CHEBI:597326"/>
    </cofactor>
</comment>
<evidence type="ECO:0000256" key="5">
    <source>
        <dbReference type="ARBA" id="ARBA00022679"/>
    </source>
</evidence>
<evidence type="ECO:0000256" key="10">
    <source>
        <dbReference type="ARBA" id="ARBA00050776"/>
    </source>
</evidence>
<evidence type="ECO:0000313" key="13">
    <source>
        <dbReference type="Proteomes" id="UP001228905"/>
    </source>
</evidence>
<dbReference type="Proteomes" id="UP001228905">
    <property type="component" value="Unassembled WGS sequence"/>
</dbReference>
<keyword evidence="9" id="KW-0411">Iron-sulfur</keyword>
<sequence>MSVYLDHNATAPMRPEAIAAMTARLAVTGNPSSVHAAGRAARSAVETARAQVAGLVGVVPGSVTFVSGGTEANALAIESAVRAGVARIIVGATEHDAVVETAKMSGLPVETWPVDASGVADFAWLDAALAREGRALVCLMLANNETGVIQPVAEAAEKVRAADGWLHVDAIQAAGKILIDFSALGADTLALSAHKLGGPQGVGALVAGTRAILSRRQHGGGQERGRRAGTENVAGIVAFGAAAAADPSHDQSGYRDELEARMRAAGAVVLGEGAERLPQTLCVAFEGWPSELQVMTLDLAGVMVSAGSACSSGKVKASRVVEAMGRPDLAPFAIRVSGGWDSTQEDWRRCGDAWSEALERHLARRQTREVA</sequence>
<dbReference type="Gene3D" id="3.90.1150.10">
    <property type="entry name" value="Aspartate Aminotransferase, domain 1"/>
    <property type="match status" value="1"/>
</dbReference>
<dbReference type="EMBL" id="JAUSVS010000001">
    <property type="protein sequence ID" value="MDQ0462900.1"/>
    <property type="molecule type" value="Genomic_DNA"/>
</dbReference>
<evidence type="ECO:0000256" key="1">
    <source>
        <dbReference type="ARBA" id="ARBA00001933"/>
    </source>
</evidence>
<evidence type="ECO:0000256" key="8">
    <source>
        <dbReference type="ARBA" id="ARBA00023004"/>
    </source>
</evidence>
<evidence type="ECO:0000313" key="12">
    <source>
        <dbReference type="EMBL" id="MDQ0462900.1"/>
    </source>
</evidence>
<dbReference type="SUPFAM" id="SSF53383">
    <property type="entry name" value="PLP-dependent transferases"/>
    <property type="match status" value="1"/>
</dbReference>
<reference evidence="12 13" key="1">
    <citation type="submission" date="2023-07" db="EMBL/GenBank/DDBJ databases">
        <title>Genomic Encyclopedia of Type Strains, Phase IV (KMG-IV): sequencing the most valuable type-strain genomes for metagenomic binning, comparative biology and taxonomic classification.</title>
        <authorList>
            <person name="Goeker M."/>
        </authorList>
    </citation>
    <scope>NUCLEOTIDE SEQUENCE [LARGE SCALE GENOMIC DNA]</scope>
    <source>
        <strain evidence="12 13">DSM 18695</strain>
    </source>
</reference>
<name>A0ABU0INA2_9CAUL</name>
<dbReference type="PANTHER" id="PTHR11601">
    <property type="entry name" value="CYSTEINE DESULFURYLASE FAMILY MEMBER"/>
    <property type="match status" value="1"/>
</dbReference>
<keyword evidence="6" id="KW-0479">Metal-binding</keyword>
<accession>A0ABU0INA2</accession>
<dbReference type="InterPro" id="IPR015422">
    <property type="entry name" value="PyrdxlP-dep_Trfase_small"/>
</dbReference>
<dbReference type="PANTHER" id="PTHR11601:SF34">
    <property type="entry name" value="CYSTEINE DESULFURASE"/>
    <property type="match status" value="1"/>
</dbReference>
<evidence type="ECO:0000256" key="9">
    <source>
        <dbReference type="ARBA" id="ARBA00023014"/>
    </source>
</evidence>
<dbReference type="InterPro" id="IPR015421">
    <property type="entry name" value="PyrdxlP-dep_Trfase_major"/>
</dbReference>
<keyword evidence="7" id="KW-0663">Pyridoxal phosphate</keyword>
<evidence type="ECO:0000259" key="11">
    <source>
        <dbReference type="Pfam" id="PF00266"/>
    </source>
</evidence>
<evidence type="ECO:0000256" key="4">
    <source>
        <dbReference type="ARBA" id="ARBA00013558"/>
    </source>
</evidence>
<proteinExistence type="inferred from homology"/>
<dbReference type="Gene3D" id="3.40.640.10">
    <property type="entry name" value="Type I PLP-dependent aspartate aminotransferase-like (Major domain)"/>
    <property type="match status" value="1"/>
</dbReference>
<feature type="domain" description="Aminotransferase class V" evidence="11">
    <location>
        <begin position="3"/>
        <end position="346"/>
    </location>
</feature>
<dbReference type="InterPro" id="IPR016454">
    <property type="entry name" value="Cysteine_dSase"/>
</dbReference>
<dbReference type="Gene3D" id="1.10.260.50">
    <property type="match status" value="1"/>
</dbReference>
<protein>
    <recommendedName>
        <fullName evidence="4">Cysteine desulfurase</fullName>
    </recommendedName>
</protein>
<dbReference type="PIRSF" id="PIRSF005572">
    <property type="entry name" value="NifS"/>
    <property type="match status" value="1"/>
</dbReference>